<accession>A0A0K2GXS9</accession>
<proteinExistence type="inferred from homology"/>
<evidence type="ECO:0000313" key="6">
    <source>
        <dbReference type="EMBL" id="ALA66483.1"/>
    </source>
</evidence>
<gene>
    <name evidence="6" type="ORF">CLAC_00630</name>
</gene>
<feature type="domain" description="ABC transporter" evidence="5">
    <location>
        <begin position="14"/>
        <end position="247"/>
    </location>
</feature>
<organism evidence="6 7">
    <name type="scientific">Corynebacterium lactis RW2-5</name>
    <dbReference type="NCBI Taxonomy" id="1408189"/>
    <lineage>
        <taxon>Bacteria</taxon>
        <taxon>Bacillati</taxon>
        <taxon>Actinomycetota</taxon>
        <taxon>Actinomycetes</taxon>
        <taxon>Mycobacteriales</taxon>
        <taxon>Corynebacteriaceae</taxon>
        <taxon>Corynebacterium</taxon>
    </lineage>
</organism>
<evidence type="ECO:0000256" key="4">
    <source>
        <dbReference type="ARBA" id="ARBA00022840"/>
    </source>
</evidence>
<dbReference type="KEGG" id="clw:CLAC_00630"/>
<dbReference type="GO" id="GO:0055085">
    <property type="term" value="P:transmembrane transport"/>
    <property type="evidence" value="ECO:0007669"/>
    <property type="project" value="UniProtKB-ARBA"/>
</dbReference>
<dbReference type="GO" id="GO:0016887">
    <property type="term" value="F:ATP hydrolysis activity"/>
    <property type="evidence" value="ECO:0007669"/>
    <property type="project" value="InterPro"/>
</dbReference>
<dbReference type="PROSITE" id="PS50893">
    <property type="entry name" value="ABC_TRANSPORTER_2"/>
    <property type="match status" value="1"/>
</dbReference>
<dbReference type="EMBL" id="CP006841">
    <property type="protein sequence ID" value="ALA66483.1"/>
    <property type="molecule type" value="Genomic_DNA"/>
</dbReference>
<keyword evidence="3" id="KW-0547">Nucleotide-binding</keyword>
<sequence length="248" mass="25611">MKLDDDNALRPGALRAEGLAHSFSGREVLSGTDIEVRLGEIVGLRGPSGVGKSTLGRALAGRFRPDAGAVTIGGRRPEAAEIAYVGQAPRDASNPTWTLERIIAEPLAIAAKRGGGAGLGEGAGAVLGVGRGEASQVIREAASAVLLDDDLLSRRPGEVSDGQLQRAVLARGIVQRPAFFVCDEPTSMLDPITTAAIIAALRGVVAEDGAGVLLISHDVRLLRAVATRGYVLRDGRAIADEEVAKSCP</sequence>
<comment type="similarity">
    <text evidence="1">Belongs to the ABC transporter superfamily.</text>
</comment>
<keyword evidence="7" id="KW-1185">Reference proteome</keyword>
<dbReference type="STRING" id="1408189.CLAC_00630"/>
<dbReference type="InterPro" id="IPR050319">
    <property type="entry name" value="ABC_transp_ATP-bind"/>
</dbReference>
<dbReference type="PANTHER" id="PTHR43776:SF7">
    <property type="entry name" value="D,D-DIPEPTIDE TRANSPORT ATP-BINDING PROTEIN DDPF-RELATED"/>
    <property type="match status" value="1"/>
</dbReference>
<keyword evidence="2" id="KW-0813">Transport</keyword>
<evidence type="ECO:0000313" key="7">
    <source>
        <dbReference type="Proteomes" id="UP000058446"/>
    </source>
</evidence>
<dbReference type="PANTHER" id="PTHR43776">
    <property type="entry name" value="TRANSPORT ATP-BINDING PROTEIN"/>
    <property type="match status" value="1"/>
</dbReference>
<name>A0A0K2GXS9_9CORY</name>
<dbReference type="PATRIC" id="fig|1408189.4.peg.126"/>
<evidence type="ECO:0000256" key="3">
    <source>
        <dbReference type="ARBA" id="ARBA00022741"/>
    </source>
</evidence>
<dbReference type="Proteomes" id="UP000058446">
    <property type="component" value="Chromosome"/>
</dbReference>
<dbReference type="Gene3D" id="3.40.50.300">
    <property type="entry name" value="P-loop containing nucleotide triphosphate hydrolases"/>
    <property type="match status" value="1"/>
</dbReference>
<dbReference type="GO" id="GO:0005524">
    <property type="term" value="F:ATP binding"/>
    <property type="evidence" value="ECO:0007669"/>
    <property type="project" value="UniProtKB-KW"/>
</dbReference>
<evidence type="ECO:0000256" key="1">
    <source>
        <dbReference type="ARBA" id="ARBA00005417"/>
    </source>
</evidence>
<reference evidence="6 7" key="1">
    <citation type="submission" date="2013-10" db="EMBL/GenBank/DDBJ databases">
        <title>Complete genome sequence of Corynebacterium lactis DSM 45799(T), isolated from raw cow milk.</title>
        <authorList>
            <person name="Ruckert C."/>
            <person name="Albersmeier A."/>
            <person name="Lipski A."/>
            <person name="Kalinowski J."/>
        </authorList>
    </citation>
    <scope>NUCLEOTIDE SEQUENCE [LARGE SCALE GENOMIC DNA]</scope>
    <source>
        <strain evidence="6 7">RW2-5</strain>
    </source>
</reference>
<evidence type="ECO:0000256" key="2">
    <source>
        <dbReference type="ARBA" id="ARBA00022448"/>
    </source>
</evidence>
<dbReference type="Pfam" id="PF00005">
    <property type="entry name" value="ABC_tran"/>
    <property type="match status" value="1"/>
</dbReference>
<dbReference type="AlphaFoldDB" id="A0A0K2GXS9"/>
<dbReference type="SUPFAM" id="SSF52540">
    <property type="entry name" value="P-loop containing nucleoside triphosphate hydrolases"/>
    <property type="match status" value="1"/>
</dbReference>
<dbReference type="SMART" id="SM00382">
    <property type="entry name" value="AAA"/>
    <property type="match status" value="1"/>
</dbReference>
<dbReference type="InterPro" id="IPR027417">
    <property type="entry name" value="P-loop_NTPase"/>
</dbReference>
<protein>
    <submittedName>
        <fullName evidence="6">ABC transporter ATP-binding protein</fullName>
    </submittedName>
</protein>
<keyword evidence="4 6" id="KW-0067">ATP-binding</keyword>
<dbReference type="InterPro" id="IPR003593">
    <property type="entry name" value="AAA+_ATPase"/>
</dbReference>
<dbReference type="InterPro" id="IPR003439">
    <property type="entry name" value="ABC_transporter-like_ATP-bd"/>
</dbReference>
<evidence type="ECO:0000259" key="5">
    <source>
        <dbReference type="PROSITE" id="PS50893"/>
    </source>
</evidence>